<feature type="transmembrane region" description="Helical" evidence="7">
    <location>
        <begin position="97"/>
        <end position="115"/>
    </location>
</feature>
<keyword evidence="5 7" id="KW-1133">Transmembrane helix</keyword>
<evidence type="ECO:0000313" key="11">
    <source>
        <dbReference type="Proteomes" id="UP000719942"/>
    </source>
</evidence>
<dbReference type="SUPFAM" id="SSF160240">
    <property type="entry name" value="Cation efflux protein cytoplasmic domain-like"/>
    <property type="match status" value="1"/>
</dbReference>
<dbReference type="Pfam" id="PF16916">
    <property type="entry name" value="ZT_dimer"/>
    <property type="match status" value="1"/>
</dbReference>
<dbReference type="InterPro" id="IPR036837">
    <property type="entry name" value="Cation_efflux_CTD_sf"/>
</dbReference>
<evidence type="ECO:0000256" key="7">
    <source>
        <dbReference type="SAM" id="Phobius"/>
    </source>
</evidence>
<evidence type="ECO:0000259" key="8">
    <source>
        <dbReference type="Pfam" id="PF01545"/>
    </source>
</evidence>
<dbReference type="InterPro" id="IPR027469">
    <property type="entry name" value="Cation_efflux_TMD_sf"/>
</dbReference>
<feature type="transmembrane region" description="Helical" evidence="7">
    <location>
        <begin position="197"/>
        <end position="216"/>
    </location>
</feature>
<keyword evidence="3" id="KW-0813">Transport</keyword>
<gene>
    <name evidence="10" type="ORF">J5W02_02555</name>
</gene>
<dbReference type="Proteomes" id="UP000719942">
    <property type="component" value="Unassembled WGS sequence"/>
</dbReference>
<protein>
    <submittedName>
        <fullName evidence="10">Cation transporter</fullName>
    </submittedName>
</protein>
<evidence type="ECO:0000256" key="2">
    <source>
        <dbReference type="ARBA" id="ARBA00008114"/>
    </source>
</evidence>
<feature type="domain" description="Cation efflux protein cytoplasmic" evidence="9">
    <location>
        <begin position="227"/>
        <end position="303"/>
    </location>
</feature>
<dbReference type="Gene3D" id="3.30.70.1350">
    <property type="entry name" value="Cation efflux protein, cytoplasmic domain"/>
    <property type="match status" value="1"/>
</dbReference>
<evidence type="ECO:0000256" key="4">
    <source>
        <dbReference type="ARBA" id="ARBA00022692"/>
    </source>
</evidence>
<dbReference type="EMBL" id="JAGFNZ010000001">
    <property type="protein sequence ID" value="MBW7571684.1"/>
    <property type="molecule type" value="Genomic_DNA"/>
</dbReference>
<evidence type="ECO:0000256" key="5">
    <source>
        <dbReference type="ARBA" id="ARBA00022989"/>
    </source>
</evidence>
<evidence type="ECO:0000256" key="1">
    <source>
        <dbReference type="ARBA" id="ARBA00004141"/>
    </source>
</evidence>
<evidence type="ECO:0000313" key="10">
    <source>
        <dbReference type="EMBL" id="MBW7571684.1"/>
    </source>
</evidence>
<keyword evidence="4 7" id="KW-0812">Transmembrane</keyword>
<comment type="caution">
    <text evidence="10">The sequence shown here is derived from an EMBL/GenBank/DDBJ whole genome shotgun (WGS) entry which is preliminary data.</text>
</comment>
<proteinExistence type="inferred from homology"/>
<name>A0ABS7DK70_9FIRM</name>
<evidence type="ECO:0000259" key="9">
    <source>
        <dbReference type="Pfam" id="PF16916"/>
    </source>
</evidence>
<dbReference type="NCBIfam" id="TIGR01297">
    <property type="entry name" value="CDF"/>
    <property type="match status" value="1"/>
</dbReference>
<keyword evidence="6 7" id="KW-0472">Membrane</keyword>
<dbReference type="RefSeq" id="WP_219964074.1">
    <property type="nucleotide sequence ID" value="NZ_JAGFNZ010000001.1"/>
</dbReference>
<dbReference type="PANTHER" id="PTHR43840:SF15">
    <property type="entry name" value="MITOCHONDRIAL METAL TRANSPORTER 1-RELATED"/>
    <property type="match status" value="1"/>
</dbReference>
<accession>A0ABS7DK70</accession>
<dbReference type="SUPFAM" id="SSF161111">
    <property type="entry name" value="Cation efflux protein transmembrane domain-like"/>
    <property type="match status" value="1"/>
</dbReference>
<dbReference type="Gene3D" id="1.20.1510.10">
    <property type="entry name" value="Cation efflux protein transmembrane domain"/>
    <property type="match status" value="1"/>
</dbReference>
<feature type="transmembrane region" description="Helical" evidence="7">
    <location>
        <begin position="130"/>
        <end position="151"/>
    </location>
</feature>
<dbReference type="PANTHER" id="PTHR43840">
    <property type="entry name" value="MITOCHONDRIAL METAL TRANSPORTER 1-RELATED"/>
    <property type="match status" value="1"/>
</dbReference>
<dbReference type="InterPro" id="IPR050291">
    <property type="entry name" value="CDF_Transporter"/>
</dbReference>
<evidence type="ECO:0000256" key="3">
    <source>
        <dbReference type="ARBA" id="ARBA00022448"/>
    </source>
</evidence>
<reference evidence="10 11" key="1">
    <citation type="submission" date="2021-03" db="EMBL/GenBank/DDBJ databases">
        <title>Caproiciproducens sp. nov. isolated from feces of cow.</title>
        <authorList>
            <person name="Choi J.-Y."/>
        </authorList>
    </citation>
    <scope>NUCLEOTIDE SEQUENCE [LARGE SCALE GENOMIC DNA]</scope>
    <source>
        <strain evidence="10 11">AGMB10547</strain>
    </source>
</reference>
<dbReference type="InterPro" id="IPR027470">
    <property type="entry name" value="Cation_efflux_CTD"/>
</dbReference>
<evidence type="ECO:0000256" key="6">
    <source>
        <dbReference type="ARBA" id="ARBA00023136"/>
    </source>
</evidence>
<dbReference type="InterPro" id="IPR058533">
    <property type="entry name" value="Cation_efflux_TM"/>
</dbReference>
<feature type="transmembrane region" description="Helical" evidence="7">
    <location>
        <begin position="172"/>
        <end position="191"/>
    </location>
</feature>
<comment type="similarity">
    <text evidence="2">Belongs to the cation diffusion facilitator (CDF) transporter (TC 2.A.4) family.</text>
</comment>
<dbReference type="InterPro" id="IPR002524">
    <property type="entry name" value="Cation_efflux"/>
</dbReference>
<sequence>MFQFLIRCFVKDYQKTDDSTVRERYGKFSGAVGIVTNILLFFMKITTGIVFHSIAITADAINNLSDSGSAVVTLVGFKLAGKPADEEHPYGHARIEYLSGLIVSFVILMVGFQLVQSSFDKIMNPVDAEFSLVSVGVLLLSALIKLWQCLFYKKVGKTIGSSTISANAADSLNDVFATLSVLAGILITYFTGFNLDGYMGVIVALFIMITGVRLIVETSNPLLGMAPSKELVDDIYAKIMSYDGILGIHDLNVHNYGPMRCFASVHCEVSASQDIMVSHDIIDNIERDFLQEKGIHLVIHLDPIVTDDERTNQLKKQVAEIIRSISPEISMHDFRVVWGTTHSNLIFDICVSFAFPMSDSELTRRITEEVDKLDPNYFVVLTVDHSYVPEP</sequence>
<organism evidence="10 11">
    <name type="scientific">Caproiciproducens faecalis</name>
    <dbReference type="NCBI Taxonomy" id="2820301"/>
    <lineage>
        <taxon>Bacteria</taxon>
        <taxon>Bacillati</taxon>
        <taxon>Bacillota</taxon>
        <taxon>Clostridia</taxon>
        <taxon>Eubacteriales</taxon>
        <taxon>Acutalibacteraceae</taxon>
        <taxon>Caproiciproducens</taxon>
    </lineage>
</organism>
<comment type="subcellular location">
    <subcellularLocation>
        <location evidence="1">Membrane</location>
        <topology evidence="1">Multi-pass membrane protein</topology>
    </subcellularLocation>
</comment>
<keyword evidence="11" id="KW-1185">Reference proteome</keyword>
<feature type="domain" description="Cation efflux protein transmembrane" evidence="8">
    <location>
        <begin position="32"/>
        <end position="222"/>
    </location>
</feature>
<dbReference type="Pfam" id="PF01545">
    <property type="entry name" value="Cation_efflux"/>
    <property type="match status" value="1"/>
</dbReference>